<sequence>NCPWHTFSFLILSSSRLFSVRQSFARKFSDCACMLNLGTVRGFGQLRPQRAHSGLPVYDHIPPARFREMDGEVFQDVEHIGRMQSLG</sequence>
<dbReference type="InParanoid" id="A0A0C3G0J4"/>
<feature type="non-terminal residue" evidence="1">
    <location>
        <position position="1"/>
    </location>
</feature>
<organism evidence="1 2">
    <name type="scientific">Piloderma croceum (strain F 1598)</name>
    <dbReference type="NCBI Taxonomy" id="765440"/>
    <lineage>
        <taxon>Eukaryota</taxon>
        <taxon>Fungi</taxon>
        <taxon>Dikarya</taxon>
        <taxon>Basidiomycota</taxon>
        <taxon>Agaricomycotina</taxon>
        <taxon>Agaricomycetes</taxon>
        <taxon>Agaricomycetidae</taxon>
        <taxon>Atheliales</taxon>
        <taxon>Atheliaceae</taxon>
        <taxon>Piloderma</taxon>
    </lineage>
</organism>
<dbReference type="EMBL" id="KN832984">
    <property type="protein sequence ID" value="KIM85589.1"/>
    <property type="molecule type" value="Genomic_DNA"/>
</dbReference>
<dbReference type="Proteomes" id="UP000054166">
    <property type="component" value="Unassembled WGS sequence"/>
</dbReference>
<accession>A0A0C3G0J4</accession>
<dbReference type="HOGENOM" id="CLU_2489458_0_0_1"/>
<gene>
    <name evidence="1" type="ORF">PILCRDRAFT_816792</name>
</gene>
<proteinExistence type="predicted"/>
<keyword evidence="2" id="KW-1185">Reference proteome</keyword>
<evidence type="ECO:0000313" key="2">
    <source>
        <dbReference type="Proteomes" id="UP000054166"/>
    </source>
</evidence>
<protein>
    <submittedName>
        <fullName evidence="1">Uncharacterized protein</fullName>
    </submittedName>
</protein>
<reference evidence="1 2" key="1">
    <citation type="submission" date="2014-04" db="EMBL/GenBank/DDBJ databases">
        <authorList>
            <consortium name="DOE Joint Genome Institute"/>
            <person name="Kuo A."/>
            <person name="Tarkka M."/>
            <person name="Buscot F."/>
            <person name="Kohler A."/>
            <person name="Nagy L.G."/>
            <person name="Floudas D."/>
            <person name="Copeland A."/>
            <person name="Barry K.W."/>
            <person name="Cichocki N."/>
            <person name="Veneault-Fourrey C."/>
            <person name="LaButti K."/>
            <person name="Lindquist E.A."/>
            <person name="Lipzen A."/>
            <person name="Lundell T."/>
            <person name="Morin E."/>
            <person name="Murat C."/>
            <person name="Sun H."/>
            <person name="Tunlid A."/>
            <person name="Henrissat B."/>
            <person name="Grigoriev I.V."/>
            <person name="Hibbett D.S."/>
            <person name="Martin F."/>
            <person name="Nordberg H.P."/>
            <person name="Cantor M.N."/>
            <person name="Hua S.X."/>
        </authorList>
    </citation>
    <scope>NUCLEOTIDE SEQUENCE [LARGE SCALE GENOMIC DNA]</scope>
    <source>
        <strain evidence="1 2">F 1598</strain>
    </source>
</reference>
<evidence type="ECO:0000313" key="1">
    <source>
        <dbReference type="EMBL" id="KIM85589.1"/>
    </source>
</evidence>
<reference evidence="2" key="2">
    <citation type="submission" date="2015-01" db="EMBL/GenBank/DDBJ databases">
        <title>Evolutionary Origins and Diversification of the Mycorrhizal Mutualists.</title>
        <authorList>
            <consortium name="DOE Joint Genome Institute"/>
            <consortium name="Mycorrhizal Genomics Consortium"/>
            <person name="Kohler A."/>
            <person name="Kuo A."/>
            <person name="Nagy L.G."/>
            <person name="Floudas D."/>
            <person name="Copeland A."/>
            <person name="Barry K.W."/>
            <person name="Cichocki N."/>
            <person name="Veneault-Fourrey C."/>
            <person name="LaButti K."/>
            <person name="Lindquist E.A."/>
            <person name="Lipzen A."/>
            <person name="Lundell T."/>
            <person name="Morin E."/>
            <person name="Murat C."/>
            <person name="Riley R."/>
            <person name="Ohm R."/>
            <person name="Sun H."/>
            <person name="Tunlid A."/>
            <person name="Henrissat B."/>
            <person name="Grigoriev I.V."/>
            <person name="Hibbett D.S."/>
            <person name="Martin F."/>
        </authorList>
    </citation>
    <scope>NUCLEOTIDE SEQUENCE [LARGE SCALE GENOMIC DNA]</scope>
    <source>
        <strain evidence="2">F 1598</strain>
    </source>
</reference>
<name>A0A0C3G0J4_PILCF</name>
<dbReference type="AlphaFoldDB" id="A0A0C3G0J4"/>